<keyword evidence="2 5" id="KW-0812">Transmembrane</keyword>
<evidence type="ECO:0000256" key="2">
    <source>
        <dbReference type="ARBA" id="ARBA00022692"/>
    </source>
</evidence>
<evidence type="ECO:0000313" key="6">
    <source>
        <dbReference type="EMBL" id="RLJ69955.1"/>
    </source>
</evidence>
<dbReference type="GO" id="GO:0008168">
    <property type="term" value="F:methyltransferase activity"/>
    <property type="evidence" value="ECO:0007669"/>
    <property type="project" value="UniProtKB-KW"/>
</dbReference>
<evidence type="ECO:0000256" key="1">
    <source>
        <dbReference type="ARBA" id="ARBA00004127"/>
    </source>
</evidence>
<gene>
    <name evidence="6" type="ORF">BCF55_0215</name>
</gene>
<dbReference type="Proteomes" id="UP000267841">
    <property type="component" value="Unassembled WGS sequence"/>
</dbReference>
<dbReference type="GO" id="GO:0032259">
    <property type="term" value="P:methylation"/>
    <property type="evidence" value="ECO:0007669"/>
    <property type="project" value="UniProtKB-KW"/>
</dbReference>
<name>A0A497XM73_9AQUI</name>
<keyword evidence="6" id="KW-0808">Transferase</keyword>
<proteinExistence type="predicted"/>
<accession>A0A497XM73</accession>
<dbReference type="PANTHER" id="PTHR12714">
    <property type="entry name" value="PROTEIN-S ISOPRENYLCYSTEINE O-METHYLTRANSFERASE"/>
    <property type="match status" value="1"/>
</dbReference>
<dbReference type="Pfam" id="PF04191">
    <property type="entry name" value="PEMT"/>
    <property type="match status" value="1"/>
</dbReference>
<feature type="transmembrane region" description="Helical" evidence="5">
    <location>
        <begin position="36"/>
        <end position="57"/>
    </location>
</feature>
<keyword evidence="7" id="KW-1185">Reference proteome</keyword>
<dbReference type="PANTHER" id="PTHR12714:SF9">
    <property type="entry name" value="PROTEIN-S-ISOPRENYLCYSTEINE O-METHYLTRANSFERASE"/>
    <property type="match status" value="1"/>
</dbReference>
<dbReference type="InterPro" id="IPR007318">
    <property type="entry name" value="Phopholipid_MeTrfase"/>
</dbReference>
<feature type="transmembrane region" description="Helical" evidence="5">
    <location>
        <begin position="108"/>
        <end position="126"/>
    </location>
</feature>
<evidence type="ECO:0000256" key="3">
    <source>
        <dbReference type="ARBA" id="ARBA00022989"/>
    </source>
</evidence>
<organism evidence="6 7">
    <name type="scientific">Hydrogenivirga caldilitoris</name>
    <dbReference type="NCBI Taxonomy" id="246264"/>
    <lineage>
        <taxon>Bacteria</taxon>
        <taxon>Pseudomonadati</taxon>
        <taxon>Aquificota</taxon>
        <taxon>Aquificia</taxon>
        <taxon>Aquificales</taxon>
        <taxon>Aquificaceae</taxon>
        <taxon>Hydrogenivirga</taxon>
    </lineage>
</organism>
<keyword evidence="4 5" id="KW-0472">Membrane</keyword>
<comment type="subcellular location">
    <subcellularLocation>
        <location evidence="1">Endomembrane system</location>
        <topology evidence="1">Multi-pass membrane protein</topology>
    </subcellularLocation>
</comment>
<dbReference type="EMBL" id="RCCJ01000001">
    <property type="protein sequence ID" value="RLJ69955.1"/>
    <property type="molecule type" value="Genomic_DNA"/>
</dbReference>
<dbReference type="AlphaFoldDB" id="A0A497XM73"/>
<dbReference type="OrthoDB" id="195372at2"/>
<evidence type="ECO:0000256" key="4">
    <source>
        <dbReference type="ARBA" id="ARBA00023136"/>
    </source>
</evidence>
<evidence type="ECO:0000256" key="5">
    <source>
        <dbReference type="SAM" id="Phobius"/>
    </source>
</evidence>
<sequence length="174" mass="19637">MGSLILSLVHSLLWSLLFLVLIPFTLIKPSLSERVLCILTGILLIFLGLILFLLSVWELSRAGGTTTVLKRAKRLVKGGVYSCSRNPIYVAVILISLGESLTFCSSAFLGYTFLLTLGLHLWVILFEEPMLRRIYGDEFEDYSKEVPRWVAFPDIVTCLGRRRRNRSSQLSPLS</sequence>
<evidence type="ECO:0000313" key="7">
    <source>
        <dbReference type="Proteomes" id="UP000267841"/>
    </source>
</evidence>
<reference evidence="6 7" key="1">
    <citation type="submission" date="2018-10" db="EMBL/GenBank/DDBJ databases">
        <title>Genomic Encyclopedia of Archaeal and Bacterial Type Strains, Phase II (KMG-II): from individual species to whole genera.</title>
        <authorList>
            <person name="Goeker M."/>
        </authorList>
    </citation>
    <scope>NUCLEOTIDE SEQUENCE [LARGE SCALE GENOMIC DNA]</scope>
    <source>
        <strain evidence="6 7">DSM 16510</strain>
    </source>
</reference>
<feature type="transmembrane region" description="Helical" evidence="5">
    <location>
        <begin position="6"/>
        <end position="24"/>
    </location>
</feature>
<dbReference type="GO" id="GO:0012505">
    <property type="term" value="C:endomembrane system"/>
    <property type="evidence" value="ECO:0007669"/>
    <property type="project" value="UniProtKB-SubCell"/>
</dbReference>
<keyword evidence="6" id="KW-0489">Methyltransferase</keyword>
<protein>
    <submittedName>
        <fullName evidence="6">Protein-S-isoprenylcysteine O-methyltransferase Ste14</fullName>
    </submittedName>
</protein>
<comment type="caution">
    <text evidence="6">The sequence shown here is derived from an EMBL/GenBank/DDBJ whole genome shotgun (WGS) entry which is preliminary data.</text>
</comment>
<dbReference type="Gene3D" id="1.20.120.1630">
    <property type="match status" value="1"/>
</dbReference>
<keyword evidence="3 5" id="KW-1133">Transmembrane helix</keyword>